<sequence length="417" mass="48440">MLRLKIPRTKINCCFQVYRNFLSNEYKSALNDFDVHSIEVNDLRSKDTAASGIILLDVVNGFAHDNRNNEFSETLLRLRSRPEKSLSFEATNYAIFRTFIDNGNVDELVPLIKNRLQTGIFVDNFMGCYLLNYLLQAKNYLGAAEVGLEIFKQDSLDNKLVVGLVLKAFFEYLKENVEQIAAPVVKEKKPAKKSDEVKIRVKFLRNPDDIVEFPREIGRSMCRISELQPNQLTANLRLLGSLLDNRQTFAASLLDNEDTRFCKDTLELSQTLLKNKEGVDEKLTNSILHRLEEVADSKTIDVLLSSYVKEAKAEETNLIKQQAEKYVIWKEQDDLLRKTNVDVIPPSQRKENIDKILADLLQKKQKLWYFENEELIDLEIFKKDKRYPKRWFGKKKKPRVVDDNYVPPEITRKHGKE</sequence>
<evidence type="ECO:0000256" key="1">
    <source>
        <dbReference type="ARBA" id="ARBA00004173"/>
    </source>
</evidence>
<comment type="caution">
    <text evidence="2">The sequence shown here is derived from an EMBL/GenBank/DDBJ whole genome shotgun (WGS) entry which is preliminary data.</text>
</comment>
<dbReference type="InterPro" id="IPR034913">
    <property type="entry name" value="mS27/PTCD2"/>
</dbReference>
<dbReference type="OrthoDB" id="19830at2759"/>
<dbReference type="Proteomes" id="UP000606786">
    <property type="component" value="Unassembled WGS sequence"/>
</dbReference>
<dbReference type="GO" id="GO:0005739">
    <property type="term" value="C:mitochondrion"/>
    <property type="evidence" value="ECO:0007669"/>
    <property type="project" value="UniProtKB-SubCell"/>
</dbReference>
<reference evidence="2" key="1">
    <citation type="submission" date="2020-11" db="EMBL/GenBank/DDBJ databases">
        <authorList>
            <person name="Whitehead M."/>
        </authorList>
    </citation>
    <scope>NUCLEOTIDE SEQUENCE</scope>
    <source>
        <strain evidence="2">EGII</strain>
    </source>
</reference>
<dbReference type="EMBL" id="CAJHJT010000056">
    <property type="protein sequence ID" value="CAD7012433.1"/>
    <property type="molecule type" value="Genomic_DNA"/>
</dbReference>
<organism evidence="2 3">
    <name type="scientific">Ceratitis capitata</name>
    <name type="common">Mediterranean fruit fly</name>
    <name type="synonym">Tephritis capitata</name>
    <dbReference type="NCBI Taxonomy" id="7213"/>
    <lineage>
        <taxon>Eukaryota</taxon>
        <taxon>Metazoa</taxon>
        <taxon>Ecdysozoa</taxon>
        <taxon>Arthropoda</taxon>
        <taxon>Hexapoda</taxon>
        <taxon>Insecta</taxon>
        <taxon>Pterygota</taxon>
        <taxon>Neoptera</taxon>
        <taxon>Endopterygota</taxon>
        <taxon>Diptera</taxon>
        <taxon>Brachycera</taxon>
        <taxon>Muscomorpha</taxon>
        <taxon>Tephritoidea</taxon>
        <taxon>Tephritidae</taxon>
        <taxon>Ceratitis</taxon>
        <taxon>Ceratitis</taxon>
    </lineage>
</organism>
<dbReference type="PANTHER" id="PTHR21393">
    <property type="entry name" value="MITOCHONDRIAL 28S RIBOSOMAL PROTEIN S27"/>
    <property type="match status" value="1"/>
</dbReference>
<dbReference type="PANTHER" id="PTHR21393:SF0">
    <property type="entry name" value="SMALL RIBOSOMAL SUBUNIT PROTEIN MS27"/>
    <property type="match status" value="1"/>
</dbReference>
<dbReference type="Pfam" id="PF10037">
    <property type="entry name" value="MRP-S27"/>
    <property type="match status" value="1"/>
</dbReference>
<name>A0A811VDZ8_CERCA</name>
<evidence type="ECO:0000313" key="2">
    <source>
        <dbReference type="EMBL" id="CAD7012433.1"/>
    </source>
</evidence>
<proteinExistence type="predicted"/>
<comment type="subcellular location">
    <subcellularLocation>
        <location evidence="1">Mitochondrion</location>
    </subcellularLocation>
</comment>
<evidence type="ECO:0000313" key="3">
    <source>
        <dbReference type="Proteomes" id="UP000606786"/>
    </source>
</evidence>
<dbReference type="AlphaFoldDB" id="A0A811VDZ8"/>
<protein>
    <submittedName>
        <fullName evidence="2">(Mediterranean fruit fly) hypothetical protein</fullName>
    </submittedName>
</protein>
<accession>A0A811VDZ8</accession>
<dbReference type="InterPro" id="IPR019266">
    <property type="entry name" value="Ribosomal_mS27"/>
</dbReference>
<keyword evidence="3" id="KW-1185">Reference proteome</keyword>
<gene>
    <name evidence="2" type="ORF">CCAP1982_LOCUS20516</name>
</gene>